<keyword evidence="2" id="KW-1185">Reference proteome</keyword>
<dbReference type="RefSeq" id="WP_310016143.1">
    <property type="nucleotide sequence ID" value="NZ_JAVDQT010000013.1"/>
</dbReference>
<protein>
    <recommendedName>
        <fullName evidence="3">Glycosyl transferases group 1 family protein</fullName>
    </recommendedName>
</protein>
<evidence type="ECO:0008006" key="3">
    <source>
        <dbReference type="Google" id="ProtNLM"/>
    </source>
</evidence>
<accession>A0ABU1MF44</accession>
<proteinExistence type="predicted"/>
<evidence type="ECO:0000313" key="2">
    <source>
        <dbReference type="Proteomes" id="UP001184614"/>
    </source>
</evidence>
<dbReference type="Proteomes" id="UP001184614">
    <property type="component" value="Unassembled WGS sequence"/>
</dbReference>
<organism evidence="1 2">
    <name type="scientific">Brucella pseudogrignonensis</name>
    <dbReference type="NCBI Taxonomy" id="419475"/>
    <lineage>
        <taxon>Bacteria</taxon>
        <taxon>Pseudomonadati</taxon>
        <taxon>Pseudomonadota</taxon>
        <taxon>Alphaproteobacteria</taxon>
        <taxon>Hyphomicrobiales</taxon>
        <taxon>Brucellaceae</taxon>
        <taxon>Brucella/Ochrobactrum group</taxon>
        <taxon>Brucella</taxon>
    </lineage>
</organism>
<dbReference type="EMBL" id="JAVDQT010000013">
    <property type="protein sequence ID" value="MDR6434674.1"/>
    <property type="molecule type" value="Genomic_DNA"/>
</dbReference>
<name>A0ABU1MF44_9HYPH</name>
<sequence length="326" mass="37417">MRVLILGTYEEQKNIRNFEGLMSHYIIRALRNKGVELSFVDVSNCLFMSDNEVEVFFREADLKNSEHIIALGLRFFDKISPICLRILRERHSGTICQFYDGGILNGPAVDATFTFRDDSWRYPLNSPNNRHERFHNSNFYVGWAADSMLFSSNQNDDVLRVLVDHTSYDDSGWDISVFILQSLRTMVQSNVWKKRFKGVQIRQIVEGGVRDVDLNNICITAYGMNKIPIKKIAEEYSKSHLFMVTHKESLGISALEAAVAGGLPVIPAGFIPLDRTKTFRNFEYSEKINWEMVINCIDCKKSRSMSIDNSWNKLVDNVVSLLKSMT</sequence>
<gene>
    <name evidence="1" type="ORF">J2782_004427</name>
</gene>
<evidence type="ECO:0000313" key="1">
    <source>
        <dbReference type="EMBL" id="MDR6434674.1"/>
    </source>
</evidence>
<reference evidence="1 2" key="1">
    <citation type="submission" date="2023-07" db="EMBL/GenBank/DDBJ databases">
        <title>Sorghum-associated microbial communities from plants grown in Nebraska, USA.</title>
        <authorList>
            <person name="Schachtman D."/>
        </authorList>
    </citation>
    <scope>NUCLEOTIDE SEQUENCE [LARGE SCALE GENOMIC DNA]</scope>
    <source>
        <strain evidence="1 2">DS1730</strain>
    </source>
</reference>
<comment type="caution">
    <text evidence="1">The sequence shown here is derived from an EMBL/GenBank/DDBJ whole genome shotgun (WGS) entry which is preliminary data.</text>
</comment>